<accession>A0A395IUZ9</accession>
<evidence type="ECO:0000313" key="2">
    <source>
        <dbReference type="Proteomes" id="UP000249056"/>
    </source>
</evidence>
<dbReference type="OrthoDB" id="128665at2759"/>
<evidence type="ECO:0000313" key="1">
    <source>
        <dbReference type="EMBL" id="RAL63684.1"/>
    </source>
</evidence>
<protein>
    <submittedName>
        <fullName evidence="1">Uncharacterized protein</fullName>
    </submittedName>
</protein>
<reference evidence="1 2" key="1">
    <citation type="submission" date="2018-06" db="EMBL/GenBank/DDBJ databases">
        <title>Genome Sequence of the Brown Rot Fungal Pathogen Monilinia fructigena.</title>
        <authorList>
            <person name="Landi L."/>
            <person name="De Miccolis Angelini R.M."/>
            <person name="Pollastro S."/>
            <person name="Abate D."/>
            <person name="Faretra F."/>
            <person name="Romanazzi G."/>
        </authorList>
    </citation>
    <scope>NUCLEOTIDE SEQUENCE [LARGE SCALE GENOMIC DNA]</scope>
    <source>
        <strain evidence="1 2">Mfrg269</strain>
    </source>
</reference>
<dbReference type="AlphaFoldDB" id="A0A395IUZ9"/>
<proteinExistence type="predicted"/>
<comment type="caution">
    <text evidence="1">The sequence shown here is derived from an EMBL/GenBank/DDBJ whole genome shotgun (WGS) entry which is preliminary data.</text>
</comment>
<name>A0A395IUZ9_9HELO</name>
<keyword evidence="2" id="KW-1185">Reference proteome</keyword>
<dbReference type="EMBL" id="QKRW01000018">
    <property type="protein sequence ID" value="RAL63684.1"/>
    <property type="molecule type" value="Genomic_DNA"/>
</dbReference>
<organism evidence="1 2">
    <name type="scientific">Monilinia fructigena</name>
    <dbReference type="NCBI Taxonomy" id="38457"/>
    <lineage>
        <taxon>Eukaryota</taxon>
        <taxon>Fungi</taxon>
        <taxon>Dikarya</taxon>
        <taxon>Ascomycota</taxon>
        <taxon>Pezizomycotina</taxon>
        <taxon>Leotiomycetes</taxon>
        <taxon>Helotiales</taxon>
        <taxon>Sclerotiniaceae</taxon>
        <taxon>Monilinia</taxon>
    </lineage>
</organism>
<gene>
    <name evidence="1" type="ORF">DID88_003727</name>
</gene>
<dbReference type="Proteomes" id="UP000249056">
    <property type="component" value="Unassembled WGS sequence"/>
</dbReference>
<sequence>MRCRCIISASSGHPGHTGIEGNEAADRLADTGAHTPDCDPGSVSLPIISGIGFIFCDLRSGAQQFWWIKRKAKLSAHYLKWDLTYRVGLPGAGPP</sequence>